<comment type="subcellular location">
    <subcellularLocation>
        <location evidence="1">Cell membrane</location>
        <topology evidence="1">Multi-pass membrane protein</topology>
    </subcellularLocation>
</comment>
<keyword evidence="8" id="KW-0325">Glycoprotein</keyword>
<dbReference type="SUPFAM" id="SSF53850">
    <property type="entry name" value="Periplasmic binding protein-like II"/>
    <property type="match status" value="1"/>
</dbReference>
<sequence>SPKLPNTISGRLLVAIWWLGIIVLMNAFSGHMKASMMVKADFDRIDSLKDLALKSKIIPLVWKGTAYESYLEKSTSPDIKQIWKRLYEHNGLLLPSELYRQDNLEALQKGTNVIISDVITMRYIVSNECSKLPEGEFYFAKETFFPHTFVMAMRKKLPKRIQNDINKRIRWMVEAGMVDKWLDKMNGDLERCLDQDGGDRARALGVEDLWAIFILWAICIAMATAAFVFELLFYKLRTISKKQTLMNLKAQR</sequence>
<reference evidence="12" key="1">
    <citation type="submission" date="2025-08" db="UniProtKB">
        <authorList>
            <consortium name="RefSeq"/>
        </authorList>
    </citation>
    <scope>IDENTIFICATION</scope>
    <source>
        <tissue evidence="12">Muscle</tissue>
    </source>
</reference>
<proteinExistence type="inferred from homology"/>
<evidence type="ECO:0000256" key="8">
    <source>
        <dbReference type="ARBA" id="ARBA00023180"/>
    </source>
</evidence>
<evidence type="ECO:0000256" key="5">
    <source>
        <dbReference type="ARBA" id="ARBA00022989"/>
    </source>
</evidence>
<evidence type="ECO:0000256" key="3">
    <source>
        <dbReference type="ARBA" id="ARBA00022475"/>
    </source>
</evidence>
<keyword evidence="3" id="KW-1003">Cell membrane</keyword>
<evidence type="ECO:0000313" key="12">
    <source>
        <dbReference type="RefSeq" id="XP_013773389.1"/>
    </source>
</evidence>
<dbReference type="Gene3D" id="3.40.190.10">
    <property type="entry name" value="Periplasmic binding protein-like II"/>
    <property type="match status" value="2"/>
</dbReference>
<feature type="transmembrane region" description="Helical" evidence="9">
    <location>
        <begin position="12"/>
        <end position="29"/>
    </location>
</feature>
<keyword evidence="6 9" id="KW-0472">Membrane</keyword>
<evidence type="ECO:0000256" key="1">
    <source>
        <dbReference type="ARBA" id="ARBA00004651"/>
    </source>
</evidence>
<keyword evidence="7" id="KW-0675">Receptor</keyword>
<dbReference type="PANTHER" id="PTHR42643:SF38">
    <property type="entry name" value="IONOTROPIC RECEPTOR 100A"/>
    <property type="match status" value="1"/>
</dbReference>
<evidence type="ECO:0000256" key="7">
    <source>
        <dbReference type="ARBA" id="ARBA00023170"/>
    </source>
</evidence>
<evidence type="ECO:0000256" key="9">
    <source>
        <dbReference type="SAM" id="Phobius"/>
    </source>
</evidence>
<evidence type="ECO:0000259" key="10">
    <source>
        <dbReference type="Pfam" id="PF00060"/>
    </source>
</evidence>
<gene>
    <name evidence="12" type="primary">LOC106458424</name>
</gene>
<dbReference type="RefSeq" id="XP_013773389.1">
    <property type="nucleotide sequence ID" value="XM_013917935.2"/>
</dbReference>
<dbReference type="PANTHER" id="PTHR42643">
    <property type="entry name" value="IONOTROPIC RECEPTOR 20A-RELATED"/>
    <property type="match status" value="1"/>
</dbReference>
<dbReference type="InterPro" id="IPR001320">
    <property type="entry name" value="Iontro_rcpt_C"/>
</dbReference>
<keyword evidence="5 9" id="KW-1133">Transmembrane helix</keyword>
<evidence type="ECO:0000256" key="6">
    <source>
        <dbReference type="ARBA" id="ARBA00023136"/>
    </source>
</evidence>
<name>A0ABM1B2D3_LIMPO</name>
<keyword evidence="11" id="KW-1185">Reference proteome</keyword>
<protein>
    <submittedName>
        <fullName evidence="12">Ionotropic receptor 93a-like</fullName>
    </submittedName>
</protein>
<evidence type="ECO:0000313" key="11">
    <source>
        <dbReference type="Proteomes" id="UP000694941"/>
    </source>
</evidence>
<evidence type="ECO:0000256" key="2">
    <source>
        <dbReference type="ARBA" id="ARBA00008685"/>
    </source>
</evidence>
<dbReference type="GeneID" id="106458424"/>
<feature type="transmembrane region" description="Helical" evidence="9">
    <location>
        <begin position="209"/>
        <end position="233"/>
    </location>
</feature>
<organism evidence="11 12">
    <name type="scientific">Limulus polyphemus</name>
    <name type="common">Atlantic horseshoe crab</name>
    <dbReference type="NCBI Taxonomy" id="6850"/>
    <lineage>
        <taxon>Eukaryota</taxon>
        <taxon>Metazoa</taxon>
        <taxon>Ecdysozoa</taxon>
        <taxon>Arthropoda</taxon>
        <taxon>Chelicerata</taxon>
        <taxon>Merostomata</taxon>
        <taxon>Xiphosura</taxon>
        <taxon>Limulidae</taxon>
        <taxon>Limulus</taxon>
    </lineage>
</organism>
<dbReference type="Proteomes" id="UP000694941">
    <property type="component" value="Unplaced"/>
</dbReference>
<feature type="domain" description="Ionotropic glutamate receptor C-terminal" evidence="10">
    <location>
        <begin position="4"/>
        <end position="218"/>
    </location>
</feature>
<comment type="similarity">
    <text evidence="2">Belongs to the glutamate-gated ion channel (TC 1.A.10.1) family.</text>
</comment>
<dbReference type="Pfam" id="PF00060">
    <property type="entry name" value="Lig_chan"/>
    <property type="match status" value="1"/>
</dbReference>
<dbReference type="InterPro" id="IPR052192">
    <property type="entry name" value="Insect_Ionotropic_Sensory_Rcpt"/>
</dbReference>
<evidence type="ECO:0000256" key="4">
    <source>
        <dbReference type="ARBA" id="ARBA00022692"/>
    </source>
</evidence>
<keyword evidence="4 9" id="KW-0812">Transmembrane</keyword>
<accession>A0ABM1B2D3</accession>
<feature type="non-terminal residue" evidence="12">
    <location>
        <position position="1"/>
    </location>
</feature>